<dbReference type="PANTHER" id="PTHR11365:SF23">
    <property type="entry name" value="HYPOTHETICAL 5-OXOPROLINASE (EUROFUNG)-RELATED"/>
    <property type="match status" value="1"/>
</dbReference>
<protein>
    <submittedName>
        <fullName evidence="4">Hydantoinase/oxoprolinase family protein</fullName>
    </submittedName>
</protein>
<dbReference type="Pfam" id="PF01968">
    <property type="entry name" value="Hydantoinase_A"/>
    <property type="match status" value="1"/>
</dbReference>
<dbReference type="Pfam" id="PF05378">
    <property type="entry name" value="Hydant_A_N"/>
    <property type="match status" value="1"/>
</dbReference>
<organism evidence="4 5">
    <name type="scientific">Candidatus Nephthysia bennettiae</name>
    <dbReference type="NCBI Taxonomy" id="3127016"/>
    <lineage>
        <taxon>Bacteria</taxon>
        <taxon>Bacillati</taxon>
        <taxon>Candidatus Dormiibacterota</taxon>
        <taxon>Candidatus Dormibacteria</taxon>
        <taxon>Candidatus Dormibacterales</taxon>
        <taxon>Candidatus Dormibacteraceae</taxon>
        <taxon>Candidatus Nephthysia</taxon>
    </lineage>
</organism>
<accession>A0A934K874</accession>
<dbReference type="GO" id="GO:0005829">
    <property type="term" value="C:cytosol"/>
    <property type="evidence" value="ECO:0007669"/>
    <property type="project" value="TreeGrafter"/>
</dbReference>
<dbReference type="InterPro" id="IPR045079">
    <property type="entry name" value="Oxoprolinase-like"/>
</dbReference>
<dbReference type="AlphaFoldDB" id="A0A934K874"/>
<dbReference type="InterPro" id="IPR043129">
    <property type="entry name" value="ATPase_NBD"/>
</dbReference>
<dbReference type="Proteomes" id="UP000612893">
    <property type="component" value="Unassembled WGS sequence"/>
</dbReference>
<dbReference type="PANTHER" id="PTHR11365">
    <property type="entry name" value="5-OXOPROLINASE RELATED"/>
    <property type="match status" value="1"/>
</dbReference>
<sequence length="715" mass="76492">MKIRVTGRRRQIVSLTRGDVQFGSPTAIRPSPPHVAGLPAGAKLLAVRVGIDTGGTFTDVVFLDAEGNFTRLKLPSTPGDPARALIEGLGRALAGSGGARLEAVAHGTTVATNAMLEQRFQSLALITTRGFRHVLEIARQSVPSGYGNSYFWVKPERIVPLERVREVTERLDYRGRVITPLDEDDARGCAKWLRDAEIGVAGICFLHSYANPAHERRLQEILLEENPELVLSLSCEVWPEYREYERTVTTLVDAFVKPHVSGYLGRAQDRLREDAPGVPLLIMKSNGGVMPAAAVAERPISTALSGPAAGALGASWLARQAGFRRVITIDTGGTSTDVCLVEDAEPQLTRDGRIGPFPVRVPMIDIVSVGTGGGSIAWIGPEGGLRVGPRSAGADPGPMAYGRGGDQPTVTDAALYLGSLPETLVGGDVPLRLELASRGIRRIGEALGIDAQAAAAGILQLSAHNQANAVQQLTVKRGIDPAGDTLVAFGGAGPLQACDIAAILGLETVLVPPAPGNVSAFGLLAVDLKDDYVTTLVRRHDEVDADEMAETFARLEAAALASLRAQGVGDERIRLLRSVDVRYLGEAHEISIDTGGRFDAGLAERAFHDAHERVYGYAYREREVVEFVNWKVSGVGLIDRPPLKPPPGGGEPRRQAGRAGGPPRYCRDDLPAGFRVEGPVVVDEYGSTTVVNPDFDLEVDRFGNLVLRRVRDARR</sequence>
<evidence type="ECO:0000259" key="3">
    <source>
        <dbReference type="Pfam" id="PF05378"/>
    </source>
</evidence>
<feature type="domain" description="Hydantoinase/oxoprolinase N-terminal" evidence="3">
    <location>
        <begin position="48"/>
        <end position="225"/>
    </location>
</feature>
<evidence type="ECO:0000256" key="1">
    <source>
        <dbReference type="SAM" id="MobiDB-lite"/>
    </source>
</evidence>
<evidence type="ECO:0000259" key="2">
    <source>
        <dbReference type="Pfam" id="PF01968"/>
    </source>
</evidence>
<feature type="region of interest" description="Disordered" evidence="1">
    <location>
        <begin position="639"/>
        <end position="664"/>
    </location>
</feature>
<reference evidence="4" key="1">
    <citation type="submission" date="2020-10" db="EMBL/GenBank/DDBJ databases">
        <title>Ca. Dormibacterota MAGs.</title>
        <authorList>
            <person name="Montgomery K."/>
        </authorList>
    </citation>
    <scope>NUCLEOTIDE SEQUENCE [LARGE SCALE GENOMIC DNA]</scope>
    <source>
        <strain evidence="4">SC8812_S17_10</strain>
    </source>
</reference>
<dbReference type="GO" id="GO:0006749">
    <property type="term" value="P:glutathione metabolic process"/>
    <property type="evidence" value="ECO:0007669"/>
    <property type="project" value="TreeGrafter"/>
</dbReference>
<gene>
    <name evidence="4" type="ORF">JF922_09425</name>
</gene>
<dbReference type="InterPro" id="IPR002821">
    <property type="entry name" value="Hydantoinase_A"/>
</dbReference>
<dbReference type="InterPro" id="IPR008040">
    <property type="entry name" value="Hydant_A_N"/>
</dbReference>
<dbReference type="EMBL" id="JAEKNR010000102">
    <property type="protein sequence ID" value="MBJ7598291.1"/>
    <property type="molecule type" value="Genomic_DNA"/>
</dbReference>
<evidence type="ECO:0000313" key="4">
    <source>
        <dbReference type="EMBL" id="MBJ7598291.1"/>
    </source>
</evidence>
<dbReference type="GO" id="GO:0017168">
    <property type="term" value="F:5-oxoprolinase (ATP-hydrolyzing) activity"/>
    <property type="evidence" value="ECO:0007669"/>
    <property type="project" value="TreeGrafter"/>
</dbReference>
<keyword evidence="5" id="KW-1185">Reference proteome</keyword>
<comment type="caution">
    <text evidence="4">The sequence shown here is derived from an EMBL/GenBank/DDBJ whole genome shotgun (WGS) entry which is preliminary data.</text>
</comment>
<evidence type="ECO:0000313" key="5">
    <source>
        <dbReference type="Proteomes" id="UP000612893"/>
    </source>
</evidence>
<name>A0A934K874_9BACT</name>
<proteinExistence type="predicted"/>
<feature type="domain" description="Hydantoinase A/oxoprolinase" evidence="2">
    <location>
        <begin position="246"/>
        <end position="530"/>
    </location>
</feature>
<dbReference type="SUPFAM" id="SSF53067">
    <property type="entry name" value="Actin-like ATPase domain"/>
    <property type="match status" value="1"/>
</dbReference>